<evidence type="ECO:0000313" key="4">
    <source>
        <dbReference type="Proteomes" id="UP000189911"/>
    </source>
</evidence>
<dbReference type="AlphaFoldDB" id="A0A1G4KI64"/>
<evidence type="ECO:0000313" key="3">
    <source>
        <dbReference type="EMBL" id="SCV04106.1"/>
    </source>
</evidence>
<feature type="coiled-coil region" evidence="1">
    <location>
        <begin position="264"/>
        <end position="291"/>
    </location>
</feature>
<keyword evidence="4" id="KW-1185">Reference proteome</keyword>
<sequence length="299" mass="33657">MVCDDTDSRSHVGIGGNDVDQLVKLEPDVNDHELELTLHTLLTQANDHQDPSDPLHCAIEKAISEMELPEMMVDSPGDWTPLGDERELEIEVAHNDGSDERDICEDTANVQLTVDNILADHALHGFGGKSKKRAYEEEPDEQDEAQADVSCDTQAEQPQQSRTVTSTAYETLSPASLSPISDSESQYKHKKPGFKKPTTAATLTQRIHTPLEPPSKFTNEFTMAQVTDVKKRIINTHKLLLNFNFLKDGYARTSVELKRTLLRLKQSEIHRAQLLQENEQLKRLVIEQSEKLETHNTTK</sequence>
<evidence type="ECO:0000256" key="1">
    <source>
        <dbReference type="SAM" id="Coils"/>
    </source>
</evidence>
<organism evidence="3 4">
    <name type="scientific">Lachancea nothofagi CBS 11611</name>
    <dbReference type="NCBI Taxonomy" id="1266666"/>
    <lineage>
        <taxon>Eukaryota</taxon>
        <taxon>Fungi</taxon>
        <taxon>Dikarya</taxon>
        <taxon>Ascomycota</taxon>
        <taxon>Saccharomycotina</taxon>
        <taxon>Saccharomycetes</taxon>
        <taxon>Saccharomycetales</taxon>
        <taxon>Saccharomycetaceae</taxon>
        <taxon>Lachancea</taxon>
    </lineage>
</organism>
<reference evidence="4" key="1">
    <citation type="submission" date="2016-03" db="EMBL/GenBank/DDBJ databases">
        <authorList>
            <person name="Devillers Hugo."/>
        </authorList>
    </citation>
    <scope>NUCLEOTIDE SEQUENCE [LARGE SCALE GENOMIC DNA]</scope>
</reference>
<dbReference type="Proteomes" id="UP000189911">
    <property type="component" value="Chromosome G"/>
</dbReference>
<feature type="compositionally biased region" description="Acidic residues" evidence="2">
    <location>
        <begin position="137"/>
        <end position="146"/>
    </location>
</feature>
<keyword evidence="1" id="KW-0175">Coiled coil</keyword>
<feature type="region of interest" description="Disordered" evidence="2">
    <location>
        <begin position="129"/>
        <end position="200"/>
    </location>
</feature>
<protein>
    <submittedName>
        <fullName evidence="3">LANO_0G08196g1_1</fullName>
    </submittedName>
</protein>
<dbReference type="OrthoDB" id="4070577at2759"/>
<name>A0A1G4KI64_9SACH</name>
<dbReference type="EMBL" id="LT598453">
    <property type="protein sequence ID" value="SCV04106.1"/>
    <property type="molecule type" value="Genomic_DNA"/>
</dbReference>
<feature type="compositionally biased region" description="Polar residues" evidence="2">
    <location>
        <begin position="151"/>
        <end position="184"/>
    </location>
</feature>
<proteinExistence type="predicted"/>
<evidence type="ECO:0000256" key="2">
    <source>
        <dbReference type="SAM" id="MobiDB-lite"/>
    </source>
</evidence>
<gene>
    <name evidence="3" type="ORF">LANO_0G08196G</name>
</gene>
<accession>A0A1G4KI64</accession>